<keyword evidence="6 7" id="KW-0472">Membrane</keyword>
<evidence type="ECO:0000259" key="8">
    <source>
        <dbReference type="PROSITE" id="PS50928"/>
    </source>
</evidence>
<sequence length="318" mass="33399">MLRFVLHRLAYAVPIIVGVSLVCFLLVHVAPGDPASALIPDDTPPEIAAQIRAAYGFDRPLPIQYLTWLGNVATGDLGLALSTRRPVIEEVLPAVANTLRLAAGAIVLACVAGVVLGTLAAYRAGRTSDRAISAIGISGMSVPQYWLGIVLVIVFSVELGLLPATGMGHPDAGLAGQWQHMILPTITLATVPAGVIARSVRSAVSEVLQQEYVQALEAKGLPAAWIVLHVAKNAAPALLAIMGLQFANLLGGSILVETIFAWPGSGYLLNSAIFLRDLPLMQGTVLVLALFFVLANLAVDLLQMALDPRMNSARRGSG</sequence>
<name>A0A917V1M4_9HYPH</name>
<dbReference type="CDD" id="cd06261">
    <property type="entry name" value="TM_PBP2"/>
    <property type="match status" value="1"/>
</dbReference>
<feature type="transmembrane region" description="Helical" evidence="7">
    <location>
        <begin position="101"/>
        <end position="124"/>
    </location>
</feature>
<dbReference type="InterPro" id="IPR045621">
    <property type="entry name" value="BPD_transp_1_N"/>
</dbReference>
<comment type="similarity">
    <text evidence="7">Belongs to the binding-protein-dependent transport system permease family.</text>
</comment>
<dbReference type="GO" id="GO:0071916">
    <property type="term" value="F:dipeptide transmembrane transporter activity"/>
    <property type="evidence" value="ECO:0007669"/>
    <property type="project" value="TreeGrafter"/>
</dbReference>
<dbReference type="Pfam" id="PF19300">
    <property type="entry name" value="BPD_transp_1_N"/>
    <property type="match status" value="1"/>
</dbReference>
<feature type="transmembrane region" description="Helical" evidence="7">
    <location>
        <begin position="280"/>
        <end position="302"/>
    </location>
</feature>
<organism evidence="9 10">
    <name type="scientific">Salinarimonas ramus</name>
    <dbReference type="NCBI Taxonomy" id="690164"/>
    <lineage>
        <taxon>Bacteria</taxon>
        <taxon>Pseudomonadati</taxon>
        <taxon>Pseudomonadota</taxon>
        <taxon>Alphaproteobacteria</taxon>
        <taxon>Hyphomicrobiales</taxon>
        <taxon>Salinarimonadaceae</taxon>
        <taxon>Salinarimonas</taxon>
    </lineage>
</organism>
<protein>
    <submittedName>
        <fullName evidence="9">ABC transporter permease</fullName>
    </submittedName>
</protein>
<dbReference type="Gene3D" id="1.10.3720.10">
    <property type="entry name" value="MetI-like"/>
    <property type="match status" value="1"/>
</dbReference>
<feature type="domain" description="ABC transmembrane type-1" evidence="8">
    <location>
        <begin position="95"/>
        <end position="303"/>
    </location>
</feature>
<evidence type="ECO:0000256" key="2">
    <source>
        <dbReference type="ARBA" id="ARBA00022448"/>
    </source>
</evidence>
<dbReference type="PANTHER" id="PTHR43163">
    <property type="entry name" value="DIPEPTIDE TRANSPORT SYSTEM PERMEASE PROTEIN DPPB-RELATED"/>
    <property type="match status" value="1"/>
</dbReference>
<feature type="transmembrane region" description="Helical" evidence="7">
    <location>
        <begin position="145"/>
        <end position="166"/>
    </location>
</feature>
<evidence type="ECO:0000256" key="7">
    <source>
        <dbReference type="RuleBase" id="RU363032"/>
    </source>
</evidence>
<gene>
    <name evidence="9" type="ORF">GCM10011322_04370</name>
</gene>
<comment type="subcellular location">
    <subcellularLocation>
        <location evidence="1 7">Cell membrane</location>
        <topology evidence="1 7">Multi-pass membrane protein</topology>
    </subcellularLocation>
</comment>
<dbReference type="Proteomes" id="UP000600449">
    <property type="component" value="Unassembled WGS sequence"/>
</dbReference>
<dbReference type="SUPFAM" id="SSF161098">
    <property type="entry name" value="MetI-like"/>
    <property type="match status" value="1"/>
</dbReference>
<evidence type="ECO:0000256" key="1">
    <source>
        <dbReference type="ARBA" id="ARBA00004651"/>
    </source>
</evidence>
<dbReference type="AlphaFoldDB" id="A0A917V1M4"/>
<dbReference type="Pfam" id="PF00528">
    <property type="entry name" value="BPD_transp_1"/>
    <property type="match status" value="1"/>
</dbReference>
<feature type="transmembrane region" description="Helical" evidence="7">
    <location>
        <begin position="237"/>
        <end position="260"/>
    </location>
</feature>
<evidence type="ECO:0000256" key="6">
    <source>
        <dbReference type="ARBA" id="ARBA00023136"/>
    </source>
</evidence>
<dbReference type="EMBL" id="BMMF01000001">
    <property type="protein sequence ID" value="GGK20857.1"/>
    <property type="molecule type" value="Genomic_DNA"/>
</dbReference>
<feature type="transmembrane region" description="Helical" evidence="7">
    <location>
        <begin position="178"/>
        <end position="197"/>
    </location>
</feature>
<dbReference type="RefSeq" id="WP_188909030.1">
    <property type="nucleotide sequence ID" value="NZ_BMMF01000001.1"/>
</dbReference>
<dbReference type="InterPro" id="IPR035906">
    <property type="entry name" value="MetI-like_sf"/>
</dbReference>
<dbReference type="InterPro" id="IPR000515">
    <property type="entry name" value="MetI-like"/>
</dbReference>
<evidence type="ECO:0000256" key="4">
    <source>
        <dbReference type="ARBA" id="ARBA00022692"/>
    </source>
</evidence>
<proteinExistence type="inferred from homology"/>
<comment type="caution">
    <text evidence="9">The sequence shown here is derived from an EMBL/GenBank/DDBJ whole genome shotgun (WGS) entry which is preliminary data.</text>
</comment>
<evidence type="ECO:0000256" key="5">
    <source>
        <dbReference type="ARBA" id="ARBA00022989"/>
    </source>
</evidence>
<keyword evidence="3" id="KW-1003">Cell membrane</keyword>
<evidence type="ECO:0000313" key="10">
    <source>
        <dbReference type="Proteomes" id="UP000600449"/>
    </source>
</evidence>
<keyword evidence="10" id="KW-1185">Reference proteome</keyword>
<dbReference type="GO" id="GO:0005886">
    <property type="term" value="C:plasma membrane"/>
    <property type="evidence" value="ECO:0007669"/>
    <property type="project" value="UniProtKB-SubCell"/>
</dbReference>
<dbReference type="PROSITE" id="PS50928">
    <property type="entry name" value="ABC_TM1"/>
    <property type="match status" value="1"/>
</dbReference>
<evidence type="ECO:0000313" key="9">
    <source>
        <dbReference type="EMBL" id="GGK20857.1"/>
    </source>
</evidence>
<keyword evidence="2 7" id="KW-0813">Transport</keyword>
<dbReference type="PANTHER" id="PTHR43163:SF6">
    <property type="entry name" value="DIPEPTIDE TRANSPORT SYSTEM PERMEASE PROTEIN DPPB-RELATED"/>
    <property type="match status" value="1"/>
</dbReference>
<evidence type="ECO:0000256" key="3">
    <source>
        <dbReference type="ARBA" id="ARBA00022475"/>
    </source>
</evidence>
<reference evidence="9 10" key="1">
    <citation type="journal article" date="2014" name="Int. J. Syst. Evol. Microbiol.">
        <title>Complete genome sequence of Corynebacterium casei LMG S-19264T (=DSM 44701T), isolated from a smear-ripened cheese.</title>
        <authorList>
            <consortium name="US DOE Joint Genome Institute (JGI-PGF)"/>
            <person name="Walter F."/>
            <person name="Albersmeier A."/>
            <person name="Kalinowski J."/>
            <person name="Ruckert C."/>
        </authorList>
    </citation>
    <scope>NUCLEOTIDE SEQUENCE [LARGE SCALE GENOMIC DNA]</scope>
    <source>
        <strain evidence="9 10">CGMCC 1.9161</strain>
    </source>
</reference>
<keyword evidence="5 7" id="KW-1133">Transmembrane helix</keyword>
<keyword evidence="4 7" id="KW-0812">Transmembrane</keyword>
<accession>A0A917V1M4</accession>
<feature type="transmembrane region" description="Helical" evidence="7">
    <location>
        <begin position="9"/>
        <end position="30"/>
    </location>
</feature>